<dbReference type="Gene3D" id="3.40.50.10380">
    <property type="entry name" value="Malic enzyme, N-terminal domain"/>
    <property type="match status" value="1"/>
</dbReference>
<feature type="binding site" evidence="4">
    <location>
        <position position="529"/>
    </location>
    <ligand>
        <name>(S)-malate</name>
        <dbReference type="ChEBI" id="CHEBI:15589"/>
    </ligand>
</feature>
<evidence type="ECO:0000256" key="2">
    <source>
        <dbReference type="ARBA" id="ARBA00023027"/>
    </source>
</evidence>
<feature type="binding site" evidence="5">
    <location>
        <position position="313"/>
    </location>
    <ligand>
        <name>a divalent metal cation</name>
        <dbReference type="ChEBI" id="CHEBI:60240"/>
    </ligand>
</feature>
<dbReference type="AlphaFoldDB" id="A0AAJ0DQL1"/>
<gene>
    <name evidence="8" type="ORF">CCUS01_02520</name>
</gene>
<dbReference type="InterPro" id="IPR012302">
    <property type="entry name" value="Malic_NAD-bd"/>
</dbReference>
<dbReference type="CDD" id="cd05312">
    <property type="entry name" value="NAD_bind_1_malic_enz"/>
    <property type="match status" value="1"/>
</dbReference>
<dbReference type="Gene3D" id="1.20.1370.30">
    <property type="match status" value="1"/>
</dbReference>
<feature type="domain" description="Malic enzyme N-terminal" evidence="7">
    <location>
        <begin position="176"/>
        <end position="327"/>
    </location>
</feature>
<sequence length="656" mass="72897">GRRRRHLITTSRLCYLHVLLIRPSRLPLKHTHKPDCAKLQVCVLRIFTLTRVHHHSMPPRIIVNPLRNIITTRRSRLPRLSHTMAPTKDRKESKFSHLPLSTSGPISCAVTGSALLNTPYLNKGTAFPDDERREFNLTGLLPESIHSLEQQLHRAYEQYKSRQDDLAKNTFLTSLKEQNEVLYYRLLQEHLPEMFSIVYTPTEGDAIQNFSRLFRRPDGYGEEILGIGDQGVGGVLISVAKLVLTTLCAGVHPNRTLPVVLDCGTDNEELLNDDLYLGLRQKRVRGHKYDRFVDEFVKAARRLYPRAYIHFEDFGLTNARRILDQYRPHIPCFNDDVQGTGCVTLAAITAALHVSKQKLTDLRLVIFGAGSAGVGVADQVRDAIAAEGNMSKEDASEQIWLIDKPGLLTTDSEVSAAQKGFAKDPSDWKDKDASLLSVIKKVKPNVLIGTSTKPKAFTEEIVRAMADGVERPIILPLSNPTRLHEAVPEDIYKWTDGKALVATGSPFKPVKGPWGEGGKEIEIEVAECNNSVVFPGIGLGSVLCRASLVTDKMLVAAVEGVASLSPALKDQTAPLLPGVDVVRDVSVRVARAVIKAAVKEGVATEEGIPEGDEDLDEWIREQMWSPEYRPLKLVEYSEASREAKENRAKLCCGVVW</sequence>
<reference evidence="8" key="1">
    <citation type="submission" date="2016-11" db="EMBL/GenBank/DDBJ databases">
        <title>The genome sequence of Colletotrichum cuscutae.</title>
        <authorList>
            <person name="Baroncelli R."/>
        </authorList>
    </citation>
    <scope>NUCLEOTIDE SEQUENCE</scope>
    <source>
        <strain evidence="8">IMI 304802</strain>
    </source>
</reference>
<name>A0AAJ0DQL1_9PEZI</name>
<dbReference type="PIRSF" id="PIRSF000106">
    <property type="entry name" value="ME"/>
    <property type="match status" value="1"/>
</dbReference>
<dbReference type="SUPFAM" id="SSF53223">
    <property type="entry name" value="Aminoacid dehydrogenase-like, N-terminal domain"/>
    <property type="match status" value="1"/>
</dbReference>
<dbReference type="SUPFAM" id="SSF51735">
    <property type="entry name" value="NAD(P)-binding Rossmann-fold domains"/>
    <property type="match status" value="1"/>
</dbReference>
<dbReference type="Pfam" id="PF03949">
    <property type="entry name" value="Malic_M"/>
    <property type="match status" value="1"/>
</dbReference>
<evidence type="ECO:0000313" key="8">
    <source>
        <dbReference type="EMBL" id="KAK1498900.1"/>
    </source>
</evidence>
<dbReference type="GO" id="GO:0046872">
    <property type="term" value="F:metal ion binding"/>
    <property type="evidence" value="ECO:0007669"/>
    <property type="project" value="UniProtKB-KW"/>
</dbReference>
<dbReference type="GO" id="GO:0005829">
    <property type="term" value="C:cytosol"/>
    <property type="evidence" value="ECO:0007669"/>
    <property type="project" value="TreeGrafter"/>
</dbReference>
<evidence type="ECO:0000256" key="3">
    <source>
        <dbReference type="PIRSR" id="PIRSR000106-1"/>
    </source>
</evidence>
<dbReference type="GO" id="GO:0004471">
    <property type="term" value="F:malate dehydrogenase (decarboxylating) (NAD+) activity"/>
    <property type="evidence" value="ECO:0007669"/>
    <property type="project" value="TreeGrafter"/>
</dbReference>
<proteinExistence type="inferred from homology"/>
<dbReference type="PANTHER" id="PTHR23406">
    <property type="entry name" value="MALIC ENZYME-RELATED"/>
    <property type="match status" value="1"/>
</dbReference>
<evidence type="ECO:0000256" key="4">
    <source>
        <dbReference type="PIRSR" id="PIRSR000106-2"/>
    </source>
</evidence>
<dbReference type="GO" id="GO:0051287">
    <property type="term" value="F:NAD binding"/>
    <property type="evidence" value="ECO:0007669"/>
    <property type="project" value="InterPro"/>
</dbReference>
<keyword evidence="2" id="KW-0520">NAD</keyword>
<feature type="active site" description="Proton donor" evidence="3">
    <location>
        <position position="199"/>
    </location>
</feature>
<evidence type="ECO:0000256" key="5">
    <source>
        <dbReference type="PIRSR" id="PIRSR000106-3"/>
    </source>
</evidence>
<feature type="binding site" evidence="5">
    <location>
        <position position="336"/>
    </location>
    <ligand>
        <name>a divalent metal cation</name>
        <dbReference type="ChEBI" id="CHEBI:60240"/>
    </ligand>
</feature>
<feature type="domain" description="Malic enzyme NAD-binding" evidence="6">
    <location>
        <begin position="337"/>
        <end position="598"/>
    </location>
</feature>
<comment type="caution">
    <text evidence="8">The sequence shown here is derived from an EMBL/GenBank/DDBJ whole genome shotgun (WGS) entry which is preliminary data.</text>
</comment>
<dbReference type="Proteomes" id="UP001239213">
    <property type="component" value="Unassembled WGS sequence"/>
</dbReference>
<dbReference type="PRINTS" id="PR00072">
    <property type="entry name" value="MALOXRDTASE"/>
</dbReference>
<dbReference type="EMBL" id="MPDP01000002">
    <property type="protein sequence ID" value="KAK1498900.1"/>
    <property type="molecule type" value="Genomic_DNA"/>
</dbReference>
<dbReference type="NCBIfam" id="NF010052">
    <property type="entry name" value="PRK13529.1"/>
    <property type="match status" value="1"/>
</dbReference>
<dbReference type="GO" id="GO:0005739">
    <property type="term" value="C:mitochondrion"/>
    <property type="evidence" value="ECO:0007669"/>
    <property type="project" value="TreeGrafter"/>
</dbReference>
<dbReference type="Gene3D" id="3.40.50.720">
    <property type="entry name" value="NAD(P)-binding Rossmann-like Domain"/>
    <property type="match status" value="1"/>
</dbReference>
<dbReference type="PANTHER" id="PTHR23406:SF34">
    <property type="entry name" value="NAD-DEPENDENT MALIC ENZYME, MITOCHONDRIAL"/>
    <property type="match status" value="1"/>
</dbReference>
<dbReference type="GO" id="GO:0006108">
    <property type="term" value="P:malate metabolic process"/>
    <property type="evidence" value="ECO:0007669"/>
    <property type="project" value="TreeGrafter"/>
</dbReference>
<dbReference type="SMART" id="SM01274">
    <property type="entry name" value="malic"/>
    <property type="match status" value="1"/>
</dbReference>
<evidence type="ECO:0000259" key="6">
    <source>
        <dbReference type="SMART" id="SM00919"/>
    </source>
</evidence>
<keyword evidence="9" id="KW-1185">Reference proteome</keyword>
<comment type="cofactor">
    <cofactor evidence="5">
        <name>Mg(2+)</name>
        <dbReference type="ChEBI" id="CHEBI:18420"/>
    </cofactor>
    <cofactor evidence="5">
        <name>Mn(2+)</name>
        <dbReference type="ChEBI" id="CHEBI:29035"/>
    </cofactor>
    <text evidence="5">Divalent metal cations. Prefers magnesium or manganese.</text>
</comment>
<dbReference type="InterPro" id="IPR037062">
    <property type="entry name" value="Malic_N_dom_sf"/>
</dbReference>
<dbReference type="InterPro" id="IPR046346">
    <property type="entry name" value="Aminoacid_DH-like_N_sf"/>
</dbReference>
<comment type="similarity">
    <text evidence="1">Belongs to the malic enzymes family.</text>
</comment>
<evidence type="ECO:0000313" key="9">
    <source>
        <dbReference type="Proteomes" id="UP001239213"/>
    </source>
</evidence>
<keyword evidence="5" id="KW-0479">Metal-binding</keyword>
<evidence type="ECO:0000256" key="1">
    <source>
        <dbReference type="ARBA" id="ARBA00008785"/>
    </source>
</evidence>
<feature type="active site" description="Proton acceptor" evidence="3">
    <location>
        <position position="241"/>
    </location>
</feature>
<dbReference type="SMART" id="SM00919">
    <property type="entry name" value="Malic_M"/>
    <property type="match status" value="1"/>
</dbReference>
<feature type="binding site" evidence="4">
    <location>
        <position position="479"/>
    </location>
    <ligand>
        <name>(S)-malate</name>
        <dbReference type="ChEBI" id="CHEBI:15589"/>
    </ligand>
</feature>
<feature type="non-terminal residue" evidence="8">
    <location>
        <position position="1"/>
    </location>
</feature>
<dbReference type="InterPro" id="IPR001891">
    <property type="entry name" value="Malic_OxRdtase"/>
</dbReference>
<dbReference type="Pfam" id="PF00390">
    <property type="entry name" value="malic"/>
    <property type="match status" value="2"/>
</dbReference>
<accession>A0AAJ0DQL1</accession>
<feature type="binding site" evidence="5">
    <location>
        <position position="312"/>
    </location>
    <ligand>
        <name>a divalent metal cation</name>
        <dbReference type="ChEBI" id="CHEBI:60240"/>
    </ligand>
</feature>
<evidence type="ECO:0000259" key="7">
    <source>
        <dbReference type="SMART" id="SM01274"/>
    </source>
</evidence>
<organism evidence="8 9">
    <name type="scientific">Colletotrichum cuscutae</name>
    <dbReference type="NCBI Taxonomy" id="1209917"/>
    <lineage>
        <taxon>Eukaryota</taxon>
        <taxon>Fungi</taxon>
        <taxon>Dikarya</taxon>
        <taxon>Ascomycota</taxon>
        <taxon>Pezizomycotina</taxon>
        <taxon>Sordariomycetes</taxon>
        <taxon>Hypocreomycetidae</taxon>
        <taxon>Glomerellales</taxon>
        <taxon>Glomerellaceae</taxon>
        <taxon>Colletotrichum</taxon>
        <taxon>Colletotrichum acutatum species complex</taxon>
    </lineage>
</organism>
<dbReference type="FunFam" id="3.40.50.720:FF:000055">
    <property type="entry name" value="NAD-dependent malic enzyme"/>
    <property type="match status" value="1"/>
</dbReference>
<protein>
    <submittedName>
        <fullName evidence="8">Malic enzyme</fullName>
    </submittedName>
</protein>
<dbReference type="InterPro" id="IPR012301">
    <property type="entry name" value="Malic_N_dom"/>
</dbReference>
<dbReference type="InterPro" id="IPR036291">
    <property type="entry name" value="NAD(P)-bd_dom_sf"/>
</dbReference>